<organism evidence="2 3">
    <name type="scientific">Parascedosporium putredinis</name>
    <dbReference type="NCBI Taxonomy" id="1442378"/>
    <lineage>
        <taxon>Eukaryota</taxon>
        <taxon>Fungi</taxon>
        <taxon>Dikarya</taxon>
        <taxon>Ascomycota</taxon>
        <taxon>Pezizomycotina</taxon>
        <taxon>Sordariomycetes</taxon>
        <taxon>Hypocreomycetidae</taxon>
        <taxon>Microascales</taxon>
        <taxon>Microascaceae</taxon>
        <taxon>Parascedosporium</taxon>
    </lineage>
</organism>
<dbReference type="Proteomes" id="UP000838763">
    <property type="component" value="Unassembled WGS sequence"/>
</dbReference>
<feature type="compositionally biased region" description="Acidic residues" evidence="1">
    <location>
        <begin position="252"/>
        <end position="271"/>
    </location>
</feature>
<dbReference type="EMBL" id="CALLCH030000018">
    <property type="protein sequence ID" value="CAI4218802.1"/>
    <property type="molecule type" value="Genomic_DNA"/>
</dbReference>
<gene>
    <name evidence="2" type="ORF">PPNO1_LOCUS8376</name>
</gene>
<feature type="compositionally biased region" description="Polar residues" evidence="1">
    <location>
        <begin position="65"/>
        <end position="75"/>
    </location>
</feature>
<evidence type="ECO:0000256" key="1">
    <source>
        <dbReference type="SAM" id="MobiDB-lite"/>
    </source>
</evidence>
<dbReference type="AlphaFoldDB" id="A0A9P1MEZ2"/>
<protein>
    <submittedName>
        <fullName evidence="2">Uncharacterized protein</fullName>
    </submittedName>
</protein>
<feature type="region of interest" description="Disordered" evidence="1">
    <location>
        <begin position="1"/>
        <end position="271"/>
    </location>
</feature>
<reference evidence="2" key="1">
    <citation type="submission" date="2022-11" db="EMBL/GenBank/DDBJ databases">
        <authorList>
            <person name="Scott C."/>
            <person name="Bruce N."/>
        </authorList>
    </citation>
    <scope>NUCLEOTIDE SEQUENCE</scope>
</reference>
<evidence type="ECO:0000313" key="3">
    <source>
        <dbReference type="Proteomes" id="UP000838763"/>
    </source>
</evidence>
<accession>A0A9P1MEZ2</accession>
<feature type="compositionally biased region" description="Basic and acidic residues" evidence="1">
    <location>
        <begin position="35"/>
        <end position="49"/>
    </location>
</feature>
<feature type="compositionally biased region" description="Low complexity" evidence="1">
    <location>
        <begin position="229"/>
        <end position="238"/>
    </location>
</feature>
<sequence>MMRRSSSAARPEIHDDIAVEDDSRELSDAENIGTSRRETATPLTRRDLSGLDIDDEVFSDIRGMNTPSVSSTFNFGQFRRRAREPSILGRNRRPHNESRVTDQSASESELDGEDFAPDAVSTPLNRRRSQRNASASRASHVPSSGLRSRKRKSGEVDREESDRPEKTTRVEEDQPEPEPAPPQEPTTQDPITNSIESDDDDLSSLSDVSLPLRYRVLEAERRPETHYPSLTSALASLLPQRRSKNTRGEVGSDSEEDEVDYSAIGPDEDELAYSRSTRRRLCPLPEDSFTEAGLVLEDPKQELKNATRKFKEVDRWELSFEEVAETPEPSDADAR</sequence>
<comment type="caution">
    <text evidence="2">The sequence shown here is derived from an EMBL/GenBank/DDBJ whole genome shotgun (WGS) entry which is preliminary data.</text>
</comment>
<feature type="compositionally biased region" description="Basic and acidic residues" evidence="1">
    <location>
        <begin position="153"/>
        <end position="172"/>
    </location>
</feature>
<feature type="compositionally biased region" description="Low complexity" evidence="1">
    <location>
        <begin position="131"/>
        <end position="146"/>
    </location>
</feature>
<proteinExistence type="predicted"/>
<keyword evidence="3" id="KW-1185">Reference proteome</keyword>
<evidence type="ECO:0000313" key="2">
    <source>
        <dbReference type="EMBL" id="CAI4218802.1"/>
    </source>
</evidence>
<dbReference type="OrthoDB" id="5423493at2759"/>
<name>A0A9P1MEZ2_9PEZI</name>
<feature type="compositionally biased region" description="Basic and acidic residues" evidence="1">
    <location>
        <begin position="215"/>
        <end position="225"/>
    </location>
</feature>